<gene>
    <name evidence="1" type="ORF">NST17_20935</name>
</gene>
<comment type="caution">
    <text evidence="1">The sequence shown here is derived from an EMBL/GenBank/DDBJ whole genome shotgun (WGS) entry which is preliminary data.</text>
</comment>
<protein>
    <recommendedName>
        <fullName evidence="3">DUF2187 domain-containing protein</fullName>
    </recommendedName>
</protein>
<evidence type="ECO:0008006" key="3">
    <source>
        <dbReference type="Google" id="ProtNLM"/>
    </source>
</evidence>
<reference evidence="1 2" key="1">
    <citation type="submission" date="2024-03" db="EMBL/GenBank/DDBJ databases">
        <title>Bacilli Hybrid Assemblies.</title>
        <authorList>
            <person name="Kovac J."/>
        </authorList>
    </citation>
    <scope>NUCLEOTIDE SEQUENCE [LARGE SCALE GENOMIC DNA]</scope>
    <source>
        <strain evidence="1 2">FSL M8-0022</strain>
    </source>
</reference>
<evidence type="ECO:0000313" key="2">
    <source>
        <dbReference type="Proteomes" id="UP001459714"/>
    </source>
</evidence>
<keyword evidence="2" id="KW-1185">Reference proteome</keyword>
<accession>A0ABU9K397</accession>
<dbReference type="RefSeq" id="WP_269919821.1">
    <property type="nucleotide sequence ID" value="NZ_JANUVP010000025.1"/>
</dbReference>
<sequence>MELKVGDRVEIIGKNGVAVAKGTIYNINEFRESSMKYAVNVDGYKEDVLFFGESQLVKIN</sequence>
<dbReference type="Proteomes" id="UP001459714">
    <property type="component" value="Unassembled WGS sequence"/>
</dbReference>
<dbReference type="EMBL" id="JBBYAK010000003">
    <property type="protein sequence ID" value="MEL3959622.1"/>
    <property type="molecule type" value="Genomic_DNA"/>
</dbReference>
<evidence type="ECO:0000313" key="1">
    <source>
        <dbReference type="EMBL" id="MEL3959622.1"/>
    </source>
</evidence>
<organism evidence="1 2">
    <name type="scientific">Caldifermentibacillus hisashii</name>
    <dbReference type="NCBI Taxonomy" id="996558"/>
    <lineage>
        <taxon>Bacteria</taxon>
        <taxon>Bacillati</taxon>
        <taxon>Bacillota</taxon>
        <taxon>Bacilli</taxon>
        <taxon>Bacillales</taxon>
        <taxon>Bacillaceae</taxon>
        <taxon>Caldifermentibacillus</taxon>
    </lineage>
</organism>
<proteinExistence type="predicted"/>
<name>A0ABU9K397_9BACI</name>